<evidence type="ECO:0000313" key="6">
    <source>
        <dbReference type="EMBL" id="OGG72599.1"/>
    </source>
</evidence>
<dbReference type="InterPro" id="IPR029510">
    <property type="entry name" value="Ald_DH_CS_GLU"/>
</dbReference>
<comment type="similarity">
    <text evidence="1 4">Belongs to the aldehyde dehydrogenase family.</text>
</comment>
<evidence type="ECO:0000256" key="1">
    <source>
        <dbReference type="ARBA" id="ARBA00009986"/>
    </source>
</evidence>
<dbReference type="InterPro" id="IPR016162">
    <property type="entry name" value="Ald_DH_N"/>
</dbReference>
<dbReference type="Pfam" id="PF00171">
    <property type="entry name" value="Aldedh"/>
    <property type="match status" value="1"/>
</dbReference>
<protein>
    <recommendedName>
        <fullName evidence="5">Aldehyde dehydrogenase domain-containing protein</fullName>
    </recommendedName>
</protein>
<accession>A0A1F6EG36</accession>
<evidence type="ECO:0000256" key="4">
    <source>
        <dbReference type="RuleBase" id="RU003345"/>
    </source>
</evidence>
<proteinExistence type="inferred from homology"/>
<dbReference type="Gene3D" id="3.40.309.10">
    <property type="entry name" value="Aldehyde Dehydrogenase, Chain A, domain 2"/>
    <property type="match status" value="1"/>
</dbReference>
<dbReference type="GO" id="GO:0016620">
    <property type="term" value="F:oxidoreductase activity, acting on the aldehyde or oxo group of donors, NAD or NADP as acceptor"/>
    <property type="evidence" value="ECO:0007669"/>
    <property type="project" value="InterPro"/>
</dbReference>
<evidence type="ECO:0000313" key="7">
    <source>
        <dbReference type="Proteomes" id="UP000177306"/>
    </source>
</evidence>
<feature type="active site" evidence="3">
    <location>
        <position position="269"/>
    </location>
</feature>
<dbReference type="Proteomes" id="UP000177306">
    <property type="component" value="Unassembled WGS sequence"/>
</dbReference>
<gene>
    <name evidence="6" type="ORF">A3A38_02915</name>
</gene>
<dbReference type="PROSITE" id="PS00687">
    <property type="entry name" value="ALDEHYDE_DEHYDR_GLU"/>
    <property type="match status" value="1"/>
</dbReference>
<dbReference type="PANTHER" id="PTHR11699">
    <property type="entry name" value="ALDEHYDE DEHYDROGENASE-RELATED"/>
    <property type="match status" value="1"/>
</dbReference>
<keyword evidence="2 4" id="KW-0560">Oxidoreductase</keyword>
<dbReference type="InterPro" id="IPR016163">
    <property type="entry name" value="Ald_DH_C"/>
</dbReference>
<dbReference type="SUPFAM" id="SSF53720">
    <property type="entry name" value="ALDH-like"/>
    <property type="match status" value="1"/>
</dbReference>
<dbReference type="Gene3D" id="3.40.605.10">
    <property type="entry name" value="Aldehyde Dehydrogenase, Chain A, domain 1"/>
    <property type="match status" value="1"/>
</dbReference>
<sequence length="503" mass="53787">MATVTFGGLSVNDVEVRHFVNGDYTPALSSEVSRIRYPATNARPETECPLGGGDDIRRAVAVAREAFDEGPWPRLSAKARAQILLRFAALIERNADDIAKIDTFNVGKLLKGCRQEAARGAENISYPAHALLGHTGEVFLGEGEFIGRSVKTRSAVSYEPVGVAGIIVPWNSPFMLGTFDIGPALAMGNTCVVKPPPWAPLSLLQLGRYANEAGIPKGVLNIVPGGKEAGETLVRHPYVDLVSFTGSVTAGKEVVKANAAVRLSRVLAELGGKAATIVFADADLNRAVQGAALSVFRGQGQSCVAGSRLLIEKAVYTRFITALVALAEKIVIGDPARETTHFGPLITAEHRTRVEGYIETGIQEGATLLAGGKRPRTLDPALREGNFIEPTIFADVDPGMTIFCEEIFGPVLSVLPFESEEEAIRLGNDTDYGLSGSVWTENGARGQRIAAALRVGMVWINGHLLRHHLGAPFGGMKQSGIGRKGGRWSMEFFSEPKIICATY</sequence>
<evidence type="ECO:0000259" key="5">
    <source>
        <dbReference type="Pfam" id="PF00171"/>
    </source>
</evidence>
<dbReference type="InterPro" id="IPR015590">
    <property type="entry name" value="Aldehyde_DH_dom"/>
</dbReference>
<name>A0A1F6EG36_9BACT</name>
<evidence type="ECO:0000256" key="3">
    <source>
        <dbReference type="PROSITE-ProRule" id="PRU10007"/>
    </source>
</evidence>
<dbReference type="AlphaFoldDB" id="A0A1F6EG36"/>
<evidence type="ECO:0000256" key="2">
    <source>
        <dbReference type="ARBA" id="ARBA00023002"/>
    </source>
</evidence>
<feature type="domain" description="Aldehyde dehydrogenase" evidence="5">
    <location>
        <begin position="34"/>
        <end position="498"/>
    </location>
</feature>
<dbReference type="FunFam" id="3.40.605.10:FF:000007">
    <property type="entry name" value="NAD/NADP-dependent betaine aldehyde dehydrogenase"/>
    <property type="match status" value="1"/>
</dbReference>
<reference evidence="6 7" key="1">
    <citation type="journal article" date="2016" name="Nat. Commun.">
        <title>Thousands of microbial genomes shed light on interconnected biogeochemical processes in an aquifer system.</title>
        <authorList>
            <person name="Anantharaman K."/>
            <person name="Brown C.T."/>
            <person name="Hug L.A."/>
            <person name="Sharon I."/>
            <person name="Castelle C.J."/>
            <person name="Probst A.J."/>
            <person name="Thomas B.C."/>
            <person name="Singh A."/>
            <person name="Wilkins M.J."/>
            <person name="Karaoz U."/>
            <person name="Brodie E.L."/>
            <person name="Williams K.H."/>
            <person name="Hubbard S.S."/>
            <person name="Banfield J.F."/>
        </authorList>
    </citation>
    <scope>NUCLEOTIDE SEQUENCE [LARGE SCALE GENOMIC DNA]</scope>
</reference>
<organism evidence="6 7">
    <name type="scientific">Candidatus Kaiserbacteria bacterium RIFCSPLOWO2_01_FULL_53_17</name>
    <dbReference type="NCBI Taxonomy" id="1798511"/>
    <lineage>
        <taxon>Bacteria</taxon>
        <taxon>Candidatus Kaiseribacteriota</taxon>
    </lineage>
</organism>
<comment type="caution">
    <text evidence="6">The sequence shown here is derived from an EMBL/GenBank/DDBJ whole genome shotgun (WGS) entry which is preliminary data.</text>
</comment>
<dbReference type="EMBL" id="MFLY01000038">
    <property type="protein sequence ID" value="OGG72599.1"/>
    <property type="molecule type" value="Genomic_DNA"/>
</dbReference>
<dbReference type="FunFam" id="3.40.309.10:FF:000012">
    <property type="entry name" value="Betaine aldehyde dehydrogenase"/>
    <property type="match status" value="1"/>
</dbReference>
<dbReference type="InterPro" id="IPR016161">
    <property type="entry name" value="Ald_DH/histidinol_DH"/>
</dbReference>